<proteinExistence type="predicted"/>
<protein>
    <recommendedName>
        <fullName evidence="4">ABC transporter substrate-binding protein</fullName>
    </recommendedName>
</protein>
<dbReference type="STRING" id="1121477.SAMN02745223_01007"/>
<comment type="caution">
    <text evidence="2">The sequence shown here is derived from an EMBL/GenBank/DDBJ whole genome shotgun (WGS) entry which is preliminary data.</text>
</comment>
<dbReference type="InterPro" id="IPR018648">
    <property type="entry name" value="DUF2076"/>
</dbReference>
<dbReference type="EMBL" id="LAJF01000089">
    <property type="protein sequence ID" value="KKB83834.1"/>
    <property type="molecule type" value="Genomic_DNA"/>
</dbReference>
<evidence type="ECO:0008006" key="4">
    <source>
        <dbReference type="Google" id="ProtNLM"/>
    </source>
</evidence>
<dbReference type="AlphaFoldDB" id="A0A0F5LNW9"/>
<gene>
    <name evidence="2" type="ORF">VW29_13670</name>
</gene>
<dbReference type="Pfam" id="PF09849">
    <property type="entry name" value="DUF2076"/>
    <property type="match status" value="1"/>
</dbReference>
<name>A0A0F5LNW9_9HYPH</name>
<evidence type="ECO:0000313" key="3">
    <source>
        <dbReference type="Proteomes" id="UP000033608"/>
    </source>
</evidence>
<reference evidence="2 3" key="1">
    <citation type="submission" date="2015-03" db="EMBL/GenBank/DDBJ databases">
        <authorList>
            <person name="Hassan Y.I."/>
            <person name="Lepp D."/>
            <person name="Zhou T."/>
        </authorList>
    </citation>
    <scope>NUCLEOTIDE SEQUENCE [LARGE SCALE GENOMIC DNA]</scope>
    <source>
        <strain evidence="2 3">DSM 17137</strain>
    </source>
</reference>
<evidence type="ECO:0000256" key="1">
    <source>
        <dbReference type="SAM" id="MobiDB-lite"/>
    </source>
</evidence>
<evidence type="ECO:0000313" key="2">
    <source>
        <dbReference type="EMBL" id="KKB83834.1"/>
    </source>
</evidence>
<organism evidence="2 3">
    <name type="scientific">Devosia limi DSM 17137</name>
    <dbReference type="NCBI Taxonomy" id="1121477"/>
    <lineage>
        <taxon>Bacteria</taxon>
        <taxon>Pseudomonadati</taxon>
        <taxon>Pseudomonadota</taxon>
        <taxon>Alphaproteobacteria</taxon>
        <taxon>Hyphomicrobiales</taxon>
        <taxon>Devosiaceae</taxon>
        <taxon>Devosia</taxon>
    </lineage>
</organism>
<feature type="region of interest" description="Disordered" evidence="1">
    <location>
        <begin position="84"/>
        <end position="128"/>
    </location>
</feature>
<keyword evidence="3" id="KW-1185">Reference proteome</keyword>
<dbReference type="OrthoDB" id="122910at2"/>
<accession>A0A0F5LNW9</accession>
<dbReference type="PATRIC" id="fig|1121477.3.peg.3894"/>
<dbReference type="Proteomes" id="UP000033608">
    <property type="component" value="Unassembled WGS sequence"/>
</dbReference>
<sequence>MNPQDRIAIEGLFDRLADVAGRSGPRDIEAEALVRERLQETPAAPYYMAQTILVQEHALRMAEQRIADLEAAAARRPATSGLLGGLWGGNETARMQPHGQASSQAAPRGPWNRGSEYRDDADRQSSSGGFLAGAAQTALGVTGGVLLGSAIASMLSGDAHAVEKPVEAPIDAGEGDAGGDDFGGFDIGGEF</sequence>